<keyword evidence="3" id="KW-0808">Transferase</keyword>
<dbReference type="InterPro" id="IPR001296">
    <property type="entry name" value="Glyco_trans_1"/>
</dbReference>
<dbReference type="InterPro" id="IPR028098">
    <property type="entry name" value="Glyco_trans_4-like_N"/>
</dbReference>
<dbReference type="Pfam" id="PF13439">
    <property type="entry name" value="Glyco_transf_4"/>
    <property type="match status" value="1"/>
</dbReference>
<dbReference type="Proteomes" id="UP000196331">
    <property type="component" value="Unassembled WGS sequence"/>
</dbReference>
<accession>A0A1R4HTC6</accession>
<evidence type="ECO:0000313" key="4">
    <source>
        <dbReference type="Proteomes" id="UP000196331"/>
    </source>
</evidence>
<dbReference type="PANTHER" id="PTHR45947">
    <property type="entry name" value="SULFOQUINOVOSYL TRANSFERASE SQD2"/>
    <property type="match status" value="1"/>
</dbReference>
<organism evidence="3 4">
    <name type="scientific">Halomonas citrativorans</name>
    <dbReference type="NCBI Taxonomy" id="2742612"/>
    <lineage>
        <taxon>Bacteria</taxon>
        <taxon>Pseudomonadati</taxon>
        <taxon>Pseudomonadota</taxon>
        <taxon>Gammaproteobacteria</taxon>
        <taxon>Oceanospirillales</taxon>
        <taxon>Halomonadaceae</taxon>
        <taxon>Halomonas</taxon>
    </lineage>
</organism>
<name>A0A1R4HTC6_9GAMM</name>
<dbReference type="InterPro" id="IPR050194">
    <property type="entry name" value="Glycosyltransferase_grp1"/>
</dbReference>
<dbReference type="AlphaFoldDB" id="A0A1R4HTC6"/>
<feature type="domain" description="Glycosyltransferase subfamily 4-like N-terminal" evidence="2">
    <location>
        <begin position="15"/>
        <end position="178"/>
    </location>
</feature>
<evidence type="ECO:0000259" key="2">
    <source>
        <dbReference type="Pfam" id="PF13439"/>
    </source>
</evidence>
<dbReference type="EMBL" id="FUKM01000014">
    <property type="protein sequence ID" value="SJN10433.1"/>
    <property type="molecule type" value="Genomic_DNA"/>
</dbReference>
<dbReference type="RefSeq" id="WP_087106252.1">
    <property type="nucleotide sequence ID" value="NZ_FUKM01000014.1"/>
</dbReference>
<feature type="domain" description="Glycosyl transferase family 1" evidence="1">
    <location>
        <begin position="187"/>
        <end position="343"/>
    </location>
</feature>
<evidence type="ECO:0000259" key="1">
    <source>
        <dbReference type="Pfam" id="PF00534"/>
    </source>
</evidence>
<evidence type="ECO:0000313" key="3">
    <source>
        <dbReference type="EMBL" id="SJN10433.1"/>
    </source>
</evidence>
<dbReference type="OrthoDB" id="9802525at2"/>
<dbReference type="GO" id="GO:0016757">
    <property type="term" value="F:glycosyltransferase activity"/>
    <property type="evidence" value="ECO:0007669"/>
    <property type="project" value="InterPro"/>
</dbReference>
<dbReference type="CDD" id="cd03814">
    <property type="entry name" value="GT4-like"/>
    <property type="match status" value="1"/>
</dbReference>
<reference evidence="3 4" key="1">
    <citation type="submission" date="2017-02" db="EMBL/GenBank/DDBJ databases">
        <authorList>
            <person name="Dridi B."/>
        </authorList>
    </citation>
    <scope>NUCLEOTIDE SEQUENCE [LARGE SCALE GENOMIC DNA]</scope>
    <source>
        <strain evidence="3 4">JB380</strain>
    </source>
</reference>
<dbReference type="SUPFAM" id="SSF53756">
    <property type="entry name" value="UDP-Glycosyltransferase/glycogen phosphorylase"/>
    <property type="match status" value="1"/>
</dbReference>
<dbReference type="Pfam" id="PF00534">
    <property type="entry name" value="Glycos_transf_1"/>
    <property type="match status" value="1"/>
</dbReference>
<dbReference type="Gene3D" id="3.40.50.2000">
    <property type="entry name" value="Glycogen Phosphorylase B"/>
    <property type="match status" value="2"/>
</dbReference>
<gene>
    <name evidence="3" type="ORF">CZ787_03660</name>
</gene>
<dbReference type="PANTHER" id="PTHR45947:SF3">
    <property type="entry name" value="SULFOQUINOVOSYL TRANSFERASE SQD2"/>
    <property type="match status" value="1"/>
</dbReference>
<sequence>MHIADMTMFYAPSSGGVRTYLDAKRHRLNAMANTRHTLLVPGERHVYLAKDHRVDVPATPLPFSNGYRFPLTRRPWRRALNEVRPDLIEAGDPYTVGWAAIASARELDIPLIAFYHSDLPTMISNRLGGWSRSLINGYISKLYDHYDRVLAPSRVMAERLEGLGIKEVRVQPLGVDLTTFRPALRDEQVRVELGLNDDTRLLVFAGRGSQEKNLPILLETMRRLQDDPSAQRYHLLLVGSSMPTQVPDNVTVINHFCPTAEIARYFASSDALLHAGTQETFGLIVLEAMACGIPVVAARAGALTENVPEECGMLCRPLDSEDMARSIQALFENDAKAMGRRARAHVERHHDWDIVVQGVMQHYRELLGISHTTAVSAQHG</sequence>
<comment type="caution">
    <text evidence="3">The sequence shown here is derived from an EMBL/GenBank/DDBJ whole genome shotgun (WGS) entry which is preliminary data.</text>
</comment>
<proteinExistence type="predicted"/>
<protein>
    <submittedName>
        <fullName evidence="3">Glycosyl transferase, group 1 family protein</fullName>
    </submittedName>
</protein>